<dbReference type="Proteomes" id="UP000549590">
    <property type="component" value="Unassembled WGS sequence"/>
</dbReference>
<dbReference type="RefSeq" id="WP_169044623.1">
    <property type="nucleotide sequence ID" value="NZ_JABBYB010000008.1"/>
</dbReference>
<dbReference type="AlphaFoldDB" id="A0AAP6Y7I2"/>
<name>A0AAP6Y7I2_9GAMM</name>
<comment type="caution">
    <text evidence="1">The sequence shown here is derived from an EMBL/GenBank/DDBJ whole genome shotgun (WGS) entry which is preliminary data.</text>
</comment>
<dbReference type="EMBL" id="JABBYB010000008">
    <property type="protein sequence ID" value="NMP03674.1"/>
    <property type="molecule type" value="Genomic_DNA"/>
</dbReference>
<gene>
    <name evidence="1" type="ORF">HHE94_13285</name>
</gene>
<organism evidence="1 2">
    <name type="scientific">Pseudoalteromonas arctica</name>
    <dbReference type="NCBI Taxonomy" id="394751"/>
    <lineage>
        <taxon>Bacteria</taxon>
        <taxon>Pseudomonadati</taxon>
        <taxon>Pseudomonadota</taxon>
        <taxon>Gammaproteobacteria</taxon>
        <taxon>Alteromonadales</taxon>
        <taxon>Pseudoalteromonadaceae</taxon>
        <taxon>Pseudoalteromonas</taxon>
    </lineage>
</organism>
<evidence type="ECO:0000313" key="1">
    <source>
        <dbReference type="EMBL" id="NMP03674.1"/>
    </source>
</evidence>
<sequence length="213" mass="23657">MYIRLAIVLGILILFLLMSYDAPEDTSVSWSNAENVSDCGMQYKEATTEQRNPNGQTYTLKYSMDAEGFFDKCAEGNGGPWSEACPYYQQCIASVKNKLSGTESIELFSYDATAEYVREYLIGENTLKQTTVGIDGKSDNIFKACSNPHERGKALEGIIYRNIPEVTNLKVAGRLAQKAKIGYGECICVLSDYLDLNIDMSIGKCEADTFKSF</sequence>
<proteinExistence type="predicted"/>
<reference evidence="1 2" key="1">
    <citation type="submission" date="2020-04" db="EMBL/GenBank/DDBJ databases">
        <title>Genome sequencing and assembly of Pseudoalteromonas arctica.</title>
        <authorList>
            <person name="Cook G.M."/>
        </authorList>
    </citation>
    <scope>NUCLEOTIDE SEQUENCE [LARGE SCALE GENOMIC DNA]</scope>
    <source>
        <strain evidence="1 2">NEC-BIFX-2020_001</strain>
    </source>
</reference>
<accession>A0AAP6Y7I2</accession>
<evidence type="ECO:0000313" key="2">
    <source>
        <dbReference type="Proteomes" id="UP000549590"/>
    </source>
</evidence>
<protein>
    <submittedName>
        <fullName evidence="1">Uncharacterized protein</fullName>
    </submittedName>
</protein>